<keyword evidence="3" id="KW-1185">Reference proteome</keyword>
<comment type="caution">
    <text evidence="2">The sequence shown here is derived from an EMBL/GenBank/DDBJ whole genome shotgun (WGS) entry which is preliminary data.</text>
</comment>
<dbReference type="RefSeq" id="WP_140597274.1">
    <property type="nucleotide sequence ID" value="NZ_VFWZ01000009.1"/>
</dbReference>
<proteinExistence type="predicted"/>
<dbReference type="InterPro" id="IPR036249">
    <property type="entry name" value="Thioredoxin-like_sf"/>
</dbReference>
<dbReference type="PROSITE" id="PS51257">
    <property type="entry name" value="PROKAR_LIPOPROTEIN"/>
    <property type="match status" value="1"/>
</dbReference>
<evidence type="ECO:0000259" key="1">
    <source>
        <dbReference type="Pfam" id="PF13905"/>
    </source>
</evidence>
<dbReference type="EMBL" id="VFWZ01000009">
    <property type="protein sequence ID" value="TPN82343.1"/>
    <property type="molecule type" value="Genomic_DNA"/>
</dbReference>
<protein>
    <recommendedName>
        <fullName evidence="1">Thioredoxin-like fold domain-containing protein</fullName>
    </recommendedName>
</protein>
<dbReference type="Pfam" id="PF13905">
    <property type="entry name" value="Thioredoxin_8"/>
    <property type="match status" value="1"/>
</dbReference>
<dbReference type="OrthoDB" id="1146847at2"/>
<organism evidence="2 3">
    <name type="scientific">Aquimarina algicola</name>
    <dbReference type="NCBI Taxonomy" id="2589995"/>
    <lineage>
        <taxon>Bacteria</taxon>
        <taxon>Pseudomonadati</taxon>
        <taxon>Bacteroidota</taxon>
        <taxon>Flavobacteriia</taxon>
        <taxon>Flavobacteriales</taxon>
        <taxon>Flavobacteriaceae</taxon>
        <taxon>Aquimarina</taxon>
    </lineage>
</organism>
<dbReference type="SUPFAM" id="SSF52833">
    <property type="entry name" value="Thioredoxin-like"/>
    <property type="match status" value="1"/>
</dbReference>
<evidence type="ECO:0000313" key="2">
    <source>
        <dbReference type="EMBL" id="TPN82343.1"/>
    </source>
</evidence>
<dbReference type="Gene3D" id="3.40.30.10">
    <property type="entry name" value="Glutaredoxin"/>
    <property type="match status" value="1"/>
</dbReference>
<evidence type="ECO:0000313" key="3">
    <source>
        <dbReference type="Proteomes" id="UP000315540"/>
    </source>
</evidence>
<feature type="domain" description="Thioredoxin-like fold" evidence="1">
    <location>
        <begin position="364"/>
        <end position="454"/>
    </location>
</feature>
<dbReference type="Proteomes" id="UP000315540">
    <property type="component" value="Unassembled WGS sequence"/>
</dbReference>
<name>A0A504J428_9FLAO</name>
<reference evidence="2 3" key="1">
    <citation type="submission" date="2019-06" db="EMBL/GenBank/DDBJ databases">
        <authorList>
            <person name="Meng X."/>
        </authorList>
    </citation>
    <scope>NUCLEOTIDE SEQUENCE [LARGE SCALE GENOMIC DNA]</scope>
    <source>
        <strain evidence="2 3">M625</strain>
    </source>
</reference>
<gene>
    <name evidence="2" type="ORF">FHK87_23250</name>
</gene>
<dbReference type="InterPro" id="IPR012336">
    <property type="entry name" value="Thioredoxin-like_fold"/>
</dbReference>
<sequence length="483" mass="57091">MNLFTFKFLILISFLITITSCSTPKKSDRQATYFGGEIINPNTNYVVLSKGYDFRDTIFLDDNNRFIYKIDSLQDGLYSFKHNPESQVVILEKGDSILIRLNTIEFDESLVFTGDGARKNNFLIDTYLQNEKERQQLRRVGFKLSPPYFKNQQDSLLNVKLSSFEKLTKKNSLSNLSKKITQASFVYDYYTRHEMYFNIKHDIKGKNAVRDIVSSPFFNYRNLINFNDNDIKRLYSYNRFLNFYFANIPLSNQITENREFETHFDKTLYKINLIDSLIQHSFIKDNLLRRVTSNFLLNSENNLESNKILKRYLLINSDKKSQKELKELAGLISKLRPNNIIPDQDLITSKGETIKLSSLFNQPITALYFWSMESKKHYERAHNKVQYLKSLHPNIDFIAINTDDEQTKNWLKTIKRHHYNLDYEYEFKNSKHASEELLIYYRNKVILVNQEGKIINSKADLFASSFEKQLLYYTTQLTRIAEQ</sequence>
<accession>A0A504J428</accession>
<dbReference type="AlphaFoldDB" id="A0A504J428"/>